<dbReference type="InterPro" id="IPR050961">
    <property type="entry name" value="BolA/IbaG_stress_morph_reg"/>
</dbReference>
<reference evidence="5 6" key="1">
    <citation type="submission" date="2014-06" db="EMBL/GenBank/DDBJ databases">
        <title>Whole Genome Sequences of Three Symbiotic Endozoicomonas Bacteria.</title>
        <authorList>
            <person name="Neave M.J."/>
            <person name="Apprill A."/>
            <person name="Voolstra C.R."/>
        </authorList>
    </citation>
    <scope>NUCLEOTIDE SEQUENCE [LARGE SCALE GENOMIC DNA]</scope>
    <source>
        <strain evidence="5 6">DSM 25634</strain>
    </source>
</reference>
<organism evidence="5 6">
    <name type="scientific">Endozoicomonas numazuensis</name>
    <dbReference type="NCBI Taxonomy" id="1137799"/>
    <lineage>
        <taxon>Bacteria</taxon>
        <taxon>Pseudomonadati</taxon>
        <taxon>Pseudomonadota</taxon>
        <taxon>Gammaproteobacteria</taxon>
        <taxon>Oceanospirillales</taxon>
        <taxon>Endozoicomonadaceae</taxon>
        <taxon>Endozoicomonas</taxon>
    </lineage>
</organism>
<dbReference type="InterPro" id="IPR036065">
    <property type="entry name" value="BolA-like_sf"/>
</dbReference>
<dbReference type="SUPFAM" id="SSF82657">
    <property type="entry name" value="BolA-like"/>
    <property type="match status" value="1"/>
</dbReference>
<dbReference type="FunFam" id="3.30.300.90:FF:000001">
    <property type="entry name" value="Transcriptional regulator BolA"/>
    <property type="match status" value="1"/>
</dbReference>
<dbReference type="Proteomes" id="UP000028073">
    <property type="component" value="Unassembled WGS sequence"/>
</dbReference>
<protein>
    <recommendedName>
        <fullName evidence="2">DNA-binding transcriptional regulator BolA</fullName>
    </recommendedName>
</protein>
<evidence type="ECO:0000256" key="3">
    <source>
        <dbReference type="RuleBase" id="RU003860"/>
    </source>
</evidence>
<dbReference type="OrthoDB" id="9801469at2"/>
<dbReference type="PANTHER" id="PTHR46229:SF2">
    <property type="entry name" value="BOLA-LIKE PROTEIN 1"/>
    <property type="match status" value="1"/>
</dbReference>
<evidence type="ECO:0000256" key="2">
    <source>
        <dbReference type="ARBA" id="ARBA00074073"/>
    </source>
</evidence>
<dbReference type="PANTHER" id="PTHR46229">
    <property type="entry name" value="BOLA TRANSCRIPTION REGULATOR"/>
    <property type="match status" value="1"/>
</dbReference>
<comment type="similarity">
    <text evidence="1 3">Belongs to the BolA/IbaG family.</text>
</comment>
<dbReference type="PIRSF" id="PIRSF003113">
    <property type="entry name" value="BolA"/>
    <property type="match status" value="1"/>
</dbReference>
<dbReference type="AlphaFoldDB" id="A0A081N113"/>
<dbReference type="Pfam" id="PF01722">
    <property type="entry name" value="BolA"/>
    <property type="match status" value="1"/>
</dbReference>
<dbReference type="STRING" id="1137799.GZ78_28295"/>
<dbReference type="GO" id="GO:0006351">
    <property type="term" value="P:DNA-templated transcription"/>
    <property type="evidence" value="ECO:0007669"/>
    <property type="project" value="TreeGrafter"/>
</dbReference>
<proteinExistence type="inferred from homology"/>
<name>A0A081N113_9GAMM</name>
<evidence type="ECO:0000313" key="6">
    <source>
        <dbReference type="Proteomes" id="UP000028073"/>
    </source>
</evidence>
<dbReference type="InterPro" id="IPR002634">
    <property type="entry name" value="BolA"/>
</dbReference>
<comment type="caution">
    <text evidence="5">The sequence shown here is derived from an EMBL/GenBank/DDBJ whole genome shotgun (WGS) entry which is preliminary data.</text>
</comment>
<evidence type="ECO:0000313" key="5">
    <source>
        <dbReference type="EMBL" id="KEQ12136.1"/>
    </source>
</evidence>
<gene>
    <name evidence="5" type="ORF">GZ78_28295</name>
</gene>
<accession>A0A081N113</accession>
<dbReference type="Gene3D" id="3.30.300.90">
    <property type="entry name" value="BolA-like"/>
    <property type="match status" value="1"/>
</dbReference>
<evidence type="ECO:0000256" key="1">
    <source>
        <dbReference type="ARBA" id="ARBA00005578"/>
    </source>
</evidence>
<keyword evidence="6" id="KW-1185">Reference proteome</keyword>
<dbReference type="RefSeq" id="WP_034843054.1">
    <property type="nucleotide sequence ID" value="NZ_JOKH01000011.1"/>
</dbReference>
<dbReference type="GO" id="GO:0005829">
    <property type="term" value="C:cytosol"/>
    <property type="evidence" value="ECO:0007669"/>
    <property type="project" value="TreeGrafter"/>
</dbReference>
<dbReference type="eggNOG" id="COG0271">
    <property type="taxonomic scope" value="Bacteria"/>
</dbReference>
<evidence type="ECO:0000256" key="4">
    <source>
        <dbReference type="SAM" id="MobiDB-lite"/>
    </source>
</evidence>
<sequence length="104" mass="11952">MSMQDRVSKKLTAALELQHFEIFNESHMHNVPPGSESHFKVVLVSQEFEDKMPVKRHQLIYKILSEEMQGGIHALALHTYTPGEWHERQEQAPDSPDCKGGSKR</sequence>
<dbReference type="EMBL" id="JOKH01000011">
    <property type="protein sequence ID" value="KEQ12136.1"/>
    <property type="molecule type" value="Genomic_DNA"/>
</dbReference>
<dbReference type="GO" id="GO:1990229">
    <property type="term" value="C:iron-sulfur cluster assembly complex"/>
    <property type="evidence" value="ECO:0007669"/>
    <property type="project" value="UniProtKB-ARBA"/>
</dbReference>
<feature type="region of interest" description="Disordered" evidence="4">
    <location>
        <begin position="83"/>
        <end position="104"/>
    </location>
</feature>